<accession>A0A2M7TS12</accession>
<proteinExistence type="predicted"/>
<comment type="caution">
    <text evidence="1">The sequence shown here is derived from an EMBL/GenBank/DDBJ whole genome shotgun (WGS) entry which is preliminary data.</text>
</comment>
<reference evidence="2" key="1">
    <citation type="submission" date="2017-09" db="EMBL/GenBank/DDBJ databases">
        <title>Depth-based differentiation of microbial function through sediment-hosted aquifers and enrichment of novel symbionts in the deep terrestrial subsurface.</title>
        <authorList>
            <person name="Probst A.J."/>
            <person name="Ladd B."/>
            <person name="Jarett J.K."/>
            <person name="Geller-Mcgrath D.E."/>
            <person name="Sieber C.M.K."/>
            <person name="Emerson J.B."/>
            <person name="Anantharaman K."/>
            <person name="Thomas B.C."/>
            <person name="Malmstrom R."/>
            <person name="Stieglmeier M."/>
            <person name="Klingl A."/>
            <person name="Woyke T."/>
            <person name="Ryan C.M."/>
            <person name="Banfield J.F."/>
        </authorList>
    </citation>
    <scope>NUCLEOTIDE SEQUENCE [LARGE SCALE GENOMIC DNA]</scope>
</reference>
<evidence type="ECO:0000313" key="1">
    <source>
        <dbReference type="EMBL" id="PIZ58321.1"/>
    </source>
</evidence>
<dbReference type="EMBL" id="PFNX01000070">
    <property type="protein sequence ID" value="PIZ58321.1"/>
    <property type="molecule type" value="Genomic_DNA"/>
</dbReference>
<gene>
    <name evidence="1" type="ORF">COY20_03925</name>
</gene>
<feature type="non-terminal residue" evidence="1">
    <location>
        <position position="1"/>
    </location>
</feature>
<organism evidence="1 2">
    <name type="scientific">Candidatus Shapirobacteria bacterium CG_4_10_14_0_2_um_filter_40_12</name>
    <dbReference type="NCBI Taxonomy" id="1974871"/>
    <lineage>
        <taxon>Bacteria</taxon>
        <taxon>Candidatus Shapironibacteriota</taxon>
    </lineage>
</organism>
<dbReference type="AlphaFoldDB" id="A0A2M7TS12"/>
<protein>
    <submittedName>
        <fullName evidence="1">Uncharacterized protein</fullName>
    </submittedName>
</protein>
<dbReference type="Proteomes" id="UP000229336">
    <property type="component" value="Unassembled WGS sequence"/>
</dbReference>
<evidence type="ECO:0000313" key="2">
    <source>
        <dbReference type="Proteomes" id="UP000229336"/>
    </source>
</evidence>
<sequence>VNYDPNVGTLFRSDGSLVGIGIRGQGVLLTGDHTDFANGDVDLIYEIRNGKKVGLRGARFTGKDGTNITKVIGSDCQRDRPICPSAGN</sequence>
<name>A0A2M7TS12_9BACT</name>